<dbReference type="PRINTS" id="PR00364">
    <property type="entry name" value="DISEASERSIST"/>
</dbReference>
<accession>A0A6D2IKP6</accession>
<dbReference type="AlphaFoldDB" id="A0A6D2IKP6"/>
<sequence length="151" mass="17264">MIKKITTDISNMLNNSISSSDFDGLVGMRAHLGRMEPLLCLESDEVRMIGICGPSGIGKTTIARVAYSQLCNSFQLSVFMESIKENYKRPCSDDYITKLQLQQQFMSQISNQKDMEIPHLGVAQDRLKDKKVLVVWSWESNYHYNTRSKTF</sequence>
<dbReference type="GO" id="GO:0006952">
    <property type="term" value="P:defense response"/>
    <property type="evidence" value="ECO:0007669"/>
    <property type="project" value="InterPro"/>
</dbReference>
<dbReference type="InterPro" id="IPR002182">
    <property type="entry name" value="NB-ARC"/>
</dbReference>
<reference evidence="2" key="1">
    <citation type="submission" date="2020-01" db="EMBL/GenBank/DDBJ databases">
        <authorList>
            <person name="Mishra B."/>
        </authorList>
    </citation>
    <scope>NUCLEOTIDE SEQUENCE [LARGE SCALE GENOMIC DNA]</scope>
</reference>
<dbReference type="PANTHER" id="PTHR11017:SF333">
    <property type="entry name" value="ADP-RIBOSYL CYCLASE_CYCLIC ADP-RIBOSE HYDROLASE-RELATED"/>
    <property type="match status" value="1"/>
</dbReference>
<dbReference type="Pfam" id="PF00931">
    <property type="entry name" value="NB-ARC"/>
    <property type="match status" value="1"/>
</dbReference>
<dbReference type="OrthoDB" id="1113948at2759"/>
<keyword evidence="3" id="KW-1185">Reference proteome</keyword>
<dbReference type="SUPFAM" id="SSF52540">
    <property type="entry name" value="P-loop containing nucleoside triphosphate hydrolases"/>
    <property type="match status" value="1"/>
</dbReference>
<gene>
    <name evidence="2" type="ORF">MERR_LOCUS15461</name>
</gene>
<evidence type="ECO:0000259" key="1">
    <source>
        <dbReference type="Pfam" id="PF00931"/>
    </source>
</evidence>
<name>A0A6D2IKP6_9BRAS</name>
<dbReference type="Proteomes" id="UP000467841">
    <property type="component" value="Unassembled WGS sequence"/>
</dbReference>
<dbReference type="InterPro" id="IPR044974">
    <property type="entry name" value="Disease_R_plants"/>
</dbReference>
<dbReference type="InterPro" id="IPR027417">
    <property type="entry name" value="P-loop_NTPase"/>
</dbReference>
<feature type="domain" description="NB-ARC" evidence="1">
    <location>
        <begin position="41"/>
        <end position="135"/>
    </location>
</feature>
<dbReference type="EMBL" id="CACVBM020001064">
    <property type="protein sequence ID" value="CAA7028226.1"/>
    <property type="molecule type" value="Genomic_DNA"/>
</dbReference>
<proteinExistence type="predicted"/>
<protein>
    <recommendedName>
        <fullName evidence="1">NB-ARC domain-containing protein</fullName>
    </recommendedName>
</protein>
<dbReference type="PANTHER" id="PTHR11017">
    <property type="entry name" value="LEUCINE-RICH REPEAT-CONTAINING PROTEIN"/>
    <property type="match status" value="1"/>
</dbReference>
<comment type="caution">
    <text evidence="2">The sequence shown here is derived from an EMBL/GenBank/DDBJ whole genome shotgun (WGS) entry which is preliminary data.</text>
</comment>
<organism evidence="2 3">
    <name type="scientific">Microthlaspi erraticum</name>
    <dbReference type="NCBI Taxonomy" id="1685480"/>
    <lineage>
        <taxon>Eukaryota</taxon>
        <taxon>Viridiplantae</taxon>
        <taxon>Streptophyta</taxon>
        <taxon>Embryophyta</taxon>
        <taxon>Tracheophyta</taxon>
        <taxon>Spermatophyta</taxon>
        <taxon>Magnoliopsida</taxon>
        <taxon>eudicotyledons</taxon>
        <taxon>Gunneridae</taxon>
        <taxon>Pentapetalae</taxon>
        <taxon>rosids</taxon>
        <taxon>malvids</taxon>
        <taxon>Brassicales</taxon>
        <taxon>Brassicaceae</taxon>
        <taxon>Coluteocarpeae</taxon>
        <taxon>Microthlaspi</taxon>
    </lineage>
</organism>
<evidence type="ECO:0000313" key="2">
    <source>
        <dbReference type="EMBL" id="CAA7028226.1"/>
    </source>
</evidence>
<dbReference type="Gene3D" id="3.40.50.300">
    <property type="entry name" value="P-loop containing nucleotide triphosphate hydrolases"/>
    <property type="match status" value="1"/>
</dbReference>
<evidence type="ECO:0000313" key="3">
    <source>
        <dbReference type="Proteomes" id="UP000467841"/>
    </source>
</evidence>